<dbReference type="FunFam" id="3.40.50.1000:FF:000131">
    <property type="entry name" value="HAD superfamily hydrolase, putative"/>
    <property type="match status" value="1"/>
</dbReference>
<comment type="caution">
    <text evidence="1">The sequence shown here is derived from an EMBL/GenBank/DDBJ whole genome shotgun (WGS) entry which is preliminary data.</text>
</comment>
<dbReference type="NCBIfam" id="TIGR01509">
    <property type="entry name" value="HAD-SF-IA-v3"/>
    <property type="match status" value="1"/>
</dbReference>
<proteinExistence type="predicted"/>
<organism evidence="1 2">
    <name type="scientific">Monilinia fructicola</name>
    <name type="common">Brown rot fungus</name>
    <name type="synonym">Ciboria fructicola</name>
    <dbReference type="NCBI Taxonomy" id="38448"/>
    <lineage>
        <taxon>Eukaryota</taxon>
        <taxon>Fungi</taxon>
        <taxon>Dikarya</taxon>
        <taxon>Ascomycota</taxon>
        <taxon>Pezizomycotina</taxon>
        <taxon>Leotiomycetes</taxon>
        <taxon>Helotiales</taxon>
        <taxon>Sclerotiniaceae</taxon>
        <taxon>Monilinia</taxon>
    </lineage>
</organism>
<dbReference type="InterPro" id="IPR006439">
    <property type="entry name" value="HAD-SF_hydro_IA"/>
</dbReference>
<gene>
    <name evidence="1" type="ORF">EYC84_004611</name>
</gene>
<keyword evidence="2" id="KW-1185">Reference proteome</keyword>
<reference evidence="1 2" key="1">
    <citation type="submission" date="2019-06" db="EMBL/GenBank/DDBJ databases">
        <title>Genome Sequence of the Brown Rot Fungal Pathogen Monilinia fructicola.</title>
        <authorList>
            <person name="De Miccolis Angelini R.M."/>
            <person name="Landi L."/>
            <person name="Abate D."/>
            <person name="Pollastro S."/>
            <person name="Romanazzi G."/>
            <person name="Faretra F."/>
        </authorList>
    </citation>
    <scope>NUCLEOTIDE SEQUENCE [LARGE SCALE GENOMIC DNA]</scope>
    <source>
        <strain evidence="1 2">Mfrc123</strain>
    </source>
</reference>
<dbReference type="Proteomes" id="UP000322873">
    <property type="component" value="Unassembled WGS sequence"/>
</dbReference>
<dbReference type="PANTHER" id="PTHR18901">
    <property type="entry name" value="2-DEOXYGLUCOSE-6-PHOSPHATE PHOSPHATASE 2"/>
    <property type="match status" value="1"/>
</dbReference>
<evidence type="ECO:0000313" key="2">
    <source>
        <dbReference type="Proteomes" id="UP000322873"/>
    </source>
</evidence>
<dbReference type="Gene3D" id="3.40.50.1000">
    <property type="entry name" value="HAD superfamily/HAD-like"/>
    <property type="match status" value="1"/>
</dbReference>
<evidence type="ECO:0000313" key="1">
    <source>
        <dbReference type="EMBL" id="KAA8575455.1"/>
    </source>
</evidence>
<name>A0A5M9K998_MONFR</name>
<dbReference type="SFLD" id="SFLDS00003">
    <property type="entry name" value="Haloacid_Dehalogenase"/>
    <property type="match status" value="1"/>
</dbReference>
<dbReference type="InterPro" id="IPR023198">
    <property type="entry name" value="PGP-like_dom2"/>
</dbReference>
<dbReference type="InterPro" id="IPR041492">
    <property type="entry name" value="HAD_2"/>
</dbReference>
<dbReference type="FunFam" id="1.10.150.240:FF:000001">
    <property type="entry name" value="Haloacid dehalogenase-like hydrolase domain"/>
    <property type="match status" value="1"/>
</dbReference>
<dbReference type="SFLD" id="SFLDG01129">
    <property type="entry name" value="C1.5:_HAD__Beta-PGM__Phosphata"/>
    <property type="match status" value="1"/>
</dbReference>
<accession>A0A5M9K998</accession>
<dbReference type="OrthoDB" id="40579at2759"/>
<dbReference type="InterPro" id="IPR023214">
    <property type="entry name" value="HAD_sf"/>
</dbReference>
<dbReference type="VEuPathDB" id="FungiDB:MFRU_002g00780"/>
<dbReference type="InterPro" id="IPR036412">
    <property type="entry name" value="HAD-like_sf"/>
</dbReference>
<dbReference type="Pfam" id="PF13419">
    <property type="entry name" value="HAD_2"/>
    <property type="match status" value="1"/>
</dbReference>
<dbReference type="PANTHER" id="PTHR18901:SF42">
    <property type="entry name" value="SUPERFAMILY HYDROLASE, PUTATIVE-RELATED"/>
    <property type="match status" value="1"/>
</dbReference>
<sequence>MSVKTEPRICSIPDQNRHTNHPSLPPIRACLFDMDGLLINTEDMYTLCANHVLSAYDRPPLPWSIKAQLMGRPGGSTSSIFMDWAQLPISKEQYAAEQREQQRLHFPECKPLPGVPELLQNLNGSRDINGNQVHIALATSSERYNFELKTRKGETKKLLDVFPAGRRILGDDPRVEKGRGKPAPDIYLLALRLINESLGENERPITPEECLVFEDSVPGVEAGRRAGMRVVWVPHEGLLKEYKGQEKEILAGRMGMMVGDEEQLGELDDGWGQLLPSLENFPYETYGIVIP</sequence>
<dbReference type="EMBL" id="VICG01000002">
    <property type="protein sequence ID" value="KAA8575455.1"/>
    <property type="molecule type" value="Genomic_DNA"/>
</dbReference>
<dbReference type="GO" id="GO:0016791">
    <property type="term" value="F:phosphatase activity"/>
    <property type="evidence" value="ECO:0007669"/>
    <property type="project" value="TreeGrafter"/>
</dbReference>
<protein>
    <submittedName>
        <fullName evidence="1">Uncharacterized protein</fullName>
    </submittedName>
</protein>
<dbReference type="Gene3D" id="1.10.150.240">
    <property type="entry name" value="Putative phosphatase, domain 2"/>
    <property type="match status" value="1"/>
</dbReference>
<dbReference type="SUPFAM" id="SSF56784">
    <property type="entry name" value="HAD-like"/>
    <property type="match status" value="1"/>
</dbReference>
<dbReference type="AlphaFoldDB" id="A0A5M9K998"/>